<evidence type="ECO:0000313" key="13">
    <source>
        <dbReference type="Proteomes" id="UP000660801"/>
    </source>
</evidence>
<dbReference type="Gene3D" id="3.40.50.300">
    <property type="entry name" value="P-loop containing nucleotide triphosphate hydrolases"/>
    <property type="match status" value="1"/>
</dbReference>
<dbReference type="InterPro" id="IPR007861">
    <property type="entry name" value="DNA_mismatch_repair_MutS_clamp"/>
</dbReference>
<evidence type="ECO:0000256" key="4">
    <source>
        <dbReference type="ARBA" id="ARBA00022763"/>
    </source>
</evidence>
<dbReference type="FunFam" id="3.40.50.300:FF:000896">
    <property type="entry name" value="DNA mismatch repair protein MutS"/>
    <property type="match status" value="1"/>
</dbReference>
<keyword evidence="7 9" id="KW-0234">DNA repair</keyword>
<comment type="function">
    <text evidence="8 9">This protein is involved in the repair of mismatches in DNA. It is possible that it carries out the mismatch recognition step. This protein has a weak ATPase activity.</text>
</comment>
<dbReference type="InterPro" id="IPR036678">
    <property type="entry name" value="MutS_con_dom_sf"/>
</dbReference>
<keyword evidence="13" id="KW-1185">Reference proteome</keyword>
<dbReference type="RefSeq" id="WP_068990347.1">
    <property type="nucleotide sequence ID" value="NZ_BMJN01000001.1"/>
</dbReference>
<evidence type="ECO:0000313" key="12">
    <source>
        <dbReference type="EMBL" id="GGE23294.1"/>
    </source>
</evidence>
<dbReference type="PIRSF" id="PIRSF037677">
    <property type="entry name" value="DNA_mis_repair_Msh6"/>
    <property type="match status" value="1"/>
</dbReference>
<dbReference type="Pfam" id="PF00488">
    <property type="entry name" value="MutS_V"/>
    <property type="match status" value="1"/>
</dbReference>
<dbReference type="Pfam" id="PF01624">
    <property type="entry name" value="MutS_I"/>
    <property type="match status" value="1"/>
</dbReference>
<evidence type="ECO:0000256" key="2">
    <source>
        <dbReference type="ARBA" id="ARBA00021982"/>
    </source>
</evidence>
<evidence type="ECO:0000256" key="10">
    <source>
        <dbReference type="RuleBase" id="RU003756"/>
    </source>
</evidence>
<dbReference type="Gene3D" id="3.30.420.110">
    <property type="entry name" value="MutS, connector domain"/>
    <property type="match status" value="1"/>
</dbReference>
<dbReference type="InterPro" id="IPR045076">
    <property type="entry name" value="MutS"/>
</dbReference>
<dbReference type="SUPFAM" id="SSF52540">
    <property type="entry name" value="P-loop containing nucleoside triphosphate hydrolases"/>
    <property type="match status" value="1"/>
</dbReference>
<evidence type="ECO:0000256" key="6">
    <source>
        <dbReference type="ARBA" id="ARBA00023125"/>
    </source>
</evidence>
<evidence type="ECO:0000256" key="5">
    <source>
        <dbReference type="ARBA" id="ARBA00022840"/>
    </source>
</evidence>
<evidence type="ECO:0000256" key="9">
    <source>
        <dbReference type="HAMAP-Rule" id="MF_00096"/>
    </source>
</evidence>
<dbReference type="GO" id="GO:0005524">
    <property type="term" value="F:ATP binding"/>
    <property type="evidence" value="ECO:0007669"/>
    <property type="project" value="UniProtKB-UniRule"/>
</dbReference>
<dbReference type="PANTHER" id="PTHR11361">
    <property type="entry name" value="DNA MISMATCH REPAIR PROTEIN MUTS FAMILY MEMBER"/>
    <property type="match status" value="1"/>
</dbReference>
<comment type="similarity">
    <text evidence="1 9 10">Belongs to the DNA mismatch repair MutS family.</text>
</comment>
<keyword evidence="6 9" id="KW-0238">DNA-binding</keyword>
<feature type="domain" description="DNA mismatch repair proteins mutS family" evidence="11">
    <location>
        <begin position="676"/>
        <end position="692"/>
    </location>
</feature>
<evidence type="ECO:0000256" key="7">
    <source>
        <dbReference type="ARBA" id="ARBA00023204"/>
    </source>
</evidence>
<dbReference type="PANTHER" id="PTHR11361:SF34">
    <property type="entry name" value="DNA MISMATCH REPAIR PROTEIN MSH1, MITOCHONDRIAL"/>
    <property type="match status" value="1"/>
</dbReference>
<dbReference type="GO" id="GO:0003684">
    <property type="term" value="F:damaged DNA binding"/>
    <property type="evidence" value="ECO:0007669"/>
    <property type="project" value="UniProtKB-UniRule"/>
</dbReference>
<dbReference type="InterPro" id="IPR007695">
    <property type="entry name" value="DNA_mismatch_repair_MutS-lik_N"/>
</dbReference>
<dbReference type="SUPFAM" id="SSF48334">
    <property type="entry name" value="DNA repair protein MutS, domain III"/>
    <property type="match status" value="1"/>
</dbReference>
<dbReference type="FunFam" id="3.40.1170.10:FF:000001">
    <property type="entry name" value="DNA mismatch repair protein MutS"/>
    <property type="match status" value="1"/>
</dbReference>
<reference evidence="12" key="1">
    <citation type="journal article" date="2014" name="Int. J. Syst. Evol. Microbiol.">
        <title>Complete genome sequence of Corynebacterium casei LMG S-19264T (=DSM 44701T), isolated from a smear-ripened cheese.</title>
        <authorList>
            <consortium name="US DOE Joint Genome Institute (JGI-PGF)"/>
            <person name="Walter F."/>
            <person name="Albersmeier A."/>
            <person name="Kalinowski J."/>
            <person name="Ruckert C."/>
        </authorList>
    </citation>
    <scope>NUCLEOTIDE SEQUENCE</scope>
    <source>
        <strain evidence="12">CGMCC 1.15533</strain>
    </source>
</reference>
<comment type="caution">
    <text evidence="12">The sequence shown here is derived from an EMBL/GenBank/DDBJ whole genome shotgun (WGS) entry which is preliminary data.</text>
</comment>
<keyword evidence="5 9" id="KW-0067">ATP-binding</keyword>
<sequence length="847" mass="95088">MATEKISPGMQQYLGIKKDYPDAFLLFRMGDFYELFYEDAINAAQILEISLTSRNKNAENPIPMAGVPYHSAQQYIDTLVESGYKVAIAEQVEEPQKAVGVVKREVVQVITPGTVVDSSKPDSQNNFLVALDKEESQYGLSYMDVATGEFQVTTLTDFSMVCGEIRNLRAREIVLGYALSETEETILAQQMNLLLSQVASVLDDARLLGEQLTPLEYQTAGKLLEYVHRTQMRELSHLKKVHHYEIRDFLQMDFATKSSLDLTENARTGKKHGSLYWLLDETKTAMGTRLLRTWIQNPLIDKERISHRQDVVQVFLENFFERSDLAESLKGVYDIERLASRVSFGKTSPKDLLQLAATLGNVPQIKSILEGLSSPILALLIERLDPIPELESLISSAISPDAQASITDGNIIQTGFDELLDKYRVVLRDGTSWIAELEAREREESGITNLKIDYNKKDGYYFHVTNSQIGNVPAHFFRKATLKNSERYGTEELARIEGEMLEAREKSANLEYEIFMRIRAEVGKYIGRLQKLAQTLATVDVLQGFATVAEKQQLVRPEFTQKSAISIAKGRHAVVEKVMGAQTYIPNSLSMEEGTNIQLITGPNMSGKSTYMRQLAMIAVMAQMGSYVPAERAVLPIFDAIFTRIGAADDLVSGQSTFMVEMMEANHAIRHATEHSLILFDELGRGTATYDGMALAQAIIEYIHDRTGAKTLFATHYHELTDLSARLSHLENVHVATLEKDGQVTFLHKIEQGPADKSYGIHVAKIAGMPDELLERADHILTQLENQDRKQPELLDQAEIHEQITLFEEAKPSDAIAEKLGNLDIYNMTPLDVVRAVERLQQELKQS</sequence>
<dbReference type="InterPro" id="IPR007696">
    <property type="entry name" value="DNA_mismatch_repair_MutS_core"/>
</dbReference>
<dbReference type="InterPro" id="IPR036187">
    <property type="entry name" value="DNA_mismatch_repair_MutS_sf"/>
</dbReference>
<dbReference type="Proteomes" id="UP000660801">
    <property type="component" value="Unassembled WGS sequence"/>
</dbReference>
<dbReference type="GO" id="GO:0005829">
    <property type="term" value="C:cytosol"/>
    <property type="evidence" value="ECO:0007669"/>
    <property type="project" value="TreeGrafter"/>
</dbReference>
<dbReference type="GO" id="GO:0030983">
    <property type="term" value="F:mismatched DNA binding"/>
    <property type="evidence" value="ECO:0007669"/>
    <property type="project" value="InterPro"/>
</dbReference>
<dbReference type="InterPro" id="IPR017261">
    <property type="entry name" value="DNA_mismatch_repair_MutS/MSH"/>
</dbReference>
<evidence type="ECO:0000256" key="8">
    <source>
        <dbReference type="ARBA" id="ARBA00024647"/>
    </source>
</evidence>
<evidence type="ECO:0000259" key="11">
    <source>
        <dbReference type="PROSITE" id="PS00486"/>
    </source>
</evidence>
<dbReference type="InterPro" id="IPR005748">
    <property type="entry name" value="DNA_mismatch_repair_MutS"/>
</dbReference>
<dbReference type="OrthoDB" id="9802448at2"/>
<proteinExistence type="inferred from homology"/>
<dbReference type="AlphaFoldDB" id="A0A917A2B5"/>
<feature type="binding site" evidence="9">
    <location>
        <begin position="602"/>
        <end position="609"/>
    </location>
    <ligand>
        <name>ATP</name>
        <dbReference type="ChEBI" id="CHEBI:30616"/>
    </ligand>
</feature>
<dbReference type="InterPro" id="IPR000432">
    <property type="entry name" value="DNA_mismatch_repair_MutS_C"/>
</dbReference>
<dbReference type="Pfam" id="PF05192">
    <property type="entry name" value="MutS_III"/>
    <property type="match status" value="1"/>
</dbReference>
<dbReference type="SMART" id="SM00534">
    <property type="entry name" value="MUTSac"/>
    <property type="match status" value="1"/>
</dbReference>
<dbReference type="CDD" id="cd03284">
    <property type="entry name" value="ABC_MutS1"/>
    <property type="match status" value="1"/>
</dbReference>
<keyword evidence="3 9" id="KW-0547">Nucleotide-binding</keyword>
<dbReference type="SMART" id="SM00533">
    <property type="entry name" value="MUTSd"/>
    <property type="match status" value="1"/>
</dbReference>
<dbReference type="SUPFAM" id="SSF55271">
    <property type="entry name" value="DNA repair protein MutS, domain I"/>
    <property type="match status" value="1"/>
</dbReference>
<dbReference type="Gene3D" id="3.40.1170.10">
    <property type="entry name" value="DNA repair protein MutS, domain I"/>
    <property type="match status" value="1"/>
</dbReference>
<dbReference type="HAMAP" id="MF_00096">
    <property type="entry name" value="MutS"/>
    <property type="match status" value="1"/>
</dbReference>
<dbReference type="PROSITE" id="PS00486">
    <property type="entry name" value="DNA_MISMATCH_REPAIR_2"/>
    <property type="match status" value="1"/>
</dbReference>
<accession>A0A917A2B5</accession>
<dbReference type="SUPFAM" id="SSF53150">
    <property type="entry name" value="DNA repair protein MutS, domain II"/>
    <property type="match status" value="1"/>
</dbReference>
<evidence type="ECO:0000256" key="1">
    <source>
        <dbReference type="ARBA" id="ARBA00006271"/>
    </source>
</evidence>
<dbReference type="Pfam" id="PF05188">
    <property type="entry name" value="MutS_II"/>
    <property type="match status" value="1"/>
</dbReference>
<dbReference type="Pfam" id="PF05190">
    <property type="entry name" value="MutS_IV"/>
    <property type="match status" value="1"/>
</dbReference>
<dbReference type="InterPro" id="IPR007860">
    <property type="entry name" value="DNA_mmatch_repair_MutS_con_dom"/>
</dbReference>
<organism evidence="12 13">
    <name type="scientific">Streptococcus himalayensis</name>
    <dbReference type="NCBI Taxonomy" id="1888195"/>
    <lineage>
        <taxon>Bacteria</taxon>
        <taxon>Bacillati</taxon>
        <taxon>Bacillota</taxon>
        <taxon>Bacilli</taxon>
        <taxon>Lactobacillales</taxon>
        <taxon>Streptococcaceae</taxon>
        <taxon>Streptococcus</taxon>
    </lineage>
</organism>
<gene>
    <name evidence="9 12" type="primary">mutS</name>
    <name evidence="12" type="ORF">GCM10011510_00410</name>
</gene>
<dbReference type="InterPro" id="IPR016151">
    <property type="entry name" value="DNA_mismatch_repair_MutS_N"/>
</dbReference>
<evidence type="ECO:0000256" key="3">
    <source>
        <dbReference type="ARBA" id="ARBA00022741"/>
    </source>
</evidence>
<reference evidence="12" key="2">
    <citation type="submission" date="2020-09" db="EMBL/GenBank/DDBJ databases">
        <authorList>
            <person name="Sun Q."/>
            <person name="Zhou Y."/>
        </authorList>
    </citation>
    <scope>NUCLEOTIDE SEQUENCE</scope>
    <source>
        <strain evidence="12">CGMCC 1.15533</strain>
    </source>
</reference>
<dbReference type="GO" id="GO:0006298">
    <property type="term" value="P:mismatch repair"/>
    <property type="evidence" value="ECO:0007669"/>
    <property type="project" value="UniProtKB-UniRule"/>
</dbReference>
<dbReference type="EMBL" id="BMJN01000001">
    <property type="protein sequence ID" value="GGE23294.1"/>
    <property type="molecule type" value="Genomic_DNA"/>
</dbReference>
<dbReference type="InterPro" id="IPR027417">
    <property type="entry name" value="P-loop_NTPase"/>
</dbReference>
<dbReference type="FunFam" id="1.10.1420.10:FF:000001">
    <property type="entry name" value="DNA mismatch repair protein MutS"/>
    <property type="match status" value="1"/>
</dbReference>
<protein>
    <recommendedName>
        <fullName evidence="2 9">DNA mismatch repair protein MutS</fullName>
    </recommendedName>
</protein>
<dbReference type="GO" id="GO:0140664">
    <property type="term" value="F:ATP-dependent DNA damage sensor activity"/>
    <property type="evidence" value="ECO:0007669"/>
    <property type="project" value="InterPro"/>
</dbReference>
<dbReference type="NCBIfam" id="TIGR01070">
    <property type="entry name" value="mutS1"/>
    <property type="match status" value="1"/>
</dbReference>
<dbReference type="Gene3D" id="1.10.1420.10">
    <property type="match status" value="2"/>
</dbReference>
<name>A0A917A2B5_9STRE</name>
<keyword evidence="4 9" id="KW-0227">DNA damage</keyword>
<dbReference type="NCBIfam" id="NF003810">
    <property type="entry name" value="PRK05399.1"/>
    <property type="match status" value="1"/>
</dbReference>